<feature type="transmembrane region" description="Helical" evidence="1">
    <location>
        <begin position="88"/>
        <end position="104"/>
    </location>
</feature>
<feature type="transmembrane region" description="Helical" evidence="1">
    <location>
        <begin position="5"/>
        <end position="26"/>
    </location>
</feature>
<organism evidence="2 3">
    <name type="scientific">Mammaliicoccus vitulinus</name>
    <dbReference type="NCBI Taxonomy" id="71237"/>
    <lineage>
        <taxon>Bacteria</taxon>
        <taxon>Bacillati</taxon>
        <taxon>Bacillota</taxon>
        <taxon>Bacilli</taxon>
        <taxon>Bacillales</taxon>
        <taxon>Staphylococcaceae</taxon>
        <taxon>Mammaliicoccus</taxon>
    </lineage>
</organism>
<proteinExistence type="predicted"/>
<evidence type="ECO:0000313" key="3">
    <source>
        <dbReference type="Proteomes" id="UP000627155"/>
    </source>
</evidence>
<protein>
    <submittedName>
        <fullName evidence="2">Uncharacterized protein</fullName>
    </submittedName>
</protein>
<name>A0ABX7HHU3_9STAP</name>
<dbReference type="RefSeq" id="WP_103323156.1">
    <property type="nucleotide sequence ID" value="NZ_CBCPHH010000015.1"/>
</dbReference>
<keyword evidence="1" id="KW-0812">Transmembrane</keyword>
<keyword evidence="1" id="KW-0472">Membrane</keyword>
<feature type="transmembrane region" description="Helical" evidence="1">
    <location>
        <begin position="32"/>
        <end position="52"/>
    </location>
</feature>
<reference evidence="2 3" key="1">
    <citation type="submission" date="2021-02" db="EMBL/GenBank/DDBJ databases">
        <title>FDA dAtabase for Regulatory Grade micrObial Sequences (FDA-ARGOS): Supporting development and validation of Infectious Disease Dx tests.</title>
        <authorList>
            <person name="Sproer C."/>
            <person name="Gronow S."/>
            <person name="Severitt S."/>
            <person name="Schroder I."/>
            <person name="Tallon L."/>
            <person name="Sadzewicz L."/>
            <person name="Zhao X."/>
            <person name="Boylan J."/>
            <person name="Ott S."/>
            <person name="Bowen H."/>
            <person name="Vavikolanu K."/>
            <person name="Mehta A."/>
            <person name="Aluvathingal J."/>
            <person name="Nadendla S."/>
            <person name="Lowell S."/>
            <person name="Myers T."/>
            <person name="Yan Y."/>
            <person name="Sichtig H."/>
        </authorList>
    </citation>
    <scope>NUCLEOTIDE SEQUENCE [LARGE SCALE GENOMIC DNA]</scope>
    <source>
        <strain evidence="2 3">FDAARGOS_1207</strain>
    </source>
</reference>
<gene>
    <name evidence="2" type="ORF">I6J37_06040</name>
</gene>
<feature type="transmembrane region" description="Helical" evidence="1">
    <location>
        <begin position="64"/>
        <end position="82"/>
    </location>
</feature>
<keyword evidence="3" id="KW-1185">Reference proteome</keyword>
<evidence type="ECO:0000313" key="2">
    <source>
        <dbReference type="EMBL" id="QRO86211.1"/>
    </source>
</evidence>
<dbReference type="Proteomes" id="UP000627155">
    <property type="component" value="Chromosome"/>
</dbReference>
<keyword evidence="1" id="KW-1133">Transmembrane helix</keyword>
<sequence>MKEKWIYGGTFGLAMIFIAVVTQLFIFNTIDWTAIIGISIGSTVLLLTTDIYSYEKHNIFKKENLIFILVYLVTLIVINLLIPSEFRIYPLCVVVVIILIYDISKRRKKRKKEKTLTD</sequence>
<accession>A0ABX7HHU3</accession>
<dbReference type="EMBL" id="CP069486">
    <property type="protein sequence ID" value="QRO86211.1"/>
    <property type="molecule type" value="Genomic_DNA"/>
</dbReference>
<evidence type="ECO:0000256" key="1">
    <source>
        <dbReference type="SAM" id="Phobius"/>
    </source>
</evidence>